<protein>
    <submittedName>
        <fullName evidence="2">Peptidase S1</fullName>
    </submittedName>
</protein>
<dbReference type="GO" id="GO:0004252">
    <property type="term" value="F:serine-type endopeptidase activity"/>
    <property type="evidence" value="ECO:0007669"/>
    <property type="project" value="InterPro"/>
</dbReference>
<dbReference type="EMBL" id="CP027433">
    <property type="protein sequence ID" value="AVM01770.1"/>
    <property type="molecule type" value="Genomic_DNA"/>
</dbReference>
<dbReference type="InterPro" id="IPR001254">
    <property type="entry name" value="Trypsin_dom"/>
</dbReference>
<name>A0A2S0KJB5_9ACTN</name>
<dbReference type="AlphaFoldDB" id="A0A2S0KJB5"/>
<accession>A0A2S0KJB5</accession>
<reference evidence="2 3" key="1">
    <citation type="submission" date="2018-03" db="EMBL/GenBank/DDBJ databases">
        <title>Characteristics and genome of n-alkane degrading marine bacteria Gordonia iterans isolated from crude oil contaminated in Tae-an, South Korea.</title>
        <authorList>
            <person name="Lee S.-S."/>
            <person name="Kim H."/>
        </authorList>
    </citation>
    <scope>NUCLEOTIDE SEQUENCE [LARGE SCALE GENOMIC DNA]</scope>
    <source>
        <strain evidence="2 3">Co17</strain>
    </source>
</reference>
<sequence>MGVGAGGTGDRVGGVGAGAAPKAPVGGGTAIVFGGKYGCTMTAVGHDRGGRLVGLTAAHCAKGGHYNVSLRSNRAAGVIGRVSVLSKGGDFAAVTLDRSKVRPVRSVGPARIVGVARFPAFGVNVCKMGATTGFTCGPVLQDGQARSTGYVCAASGDSGAPVLRGNRVVGMLNGGQYVGGVAIQCPFGGFPIHSPMVATKMTAILASLNRHGRVGAGFRVI</sequence>
<proteinExistence type="predicted"/>
<dbReference type="KEGG" id="git:C6V83_17400"/>
<dbReference type="InterPro" id="IPR009003">
    <property type="entry name" value="Peptidase_S1_PA"/>
</dbReference>
<dbReference type="Pfam" id="PF00089">
    <property type="entry name" value="Trypsin"/>
    <property type="match status" value="1"/>
</dbReference>
<keyword evidence="3" id="KW-1185">Reference proteome</keyword>
<evidence type="ECO:0000313" key="3">
    <source>
        <dbReference type="Proteomes" id="UP000239814"/>
    </source>
</evidence>
<organism evidence="2 3">
    <name type="scientific">Gordonia iterans</name>
    <dbReference type="NCBI Taxonomy" id="1004901"/>
    <lineage>
        <taxon>Bacteria</taxon>
        <taxon>Bacillati</taxon>
        <taxon>Actinomycetota</taxon>
        <taxon>Actinomycetes</taxon>
        <taxon>Mycobacteriales</taxon>
        <taxon>Gordoniaceae</taxon>
        <taxon>Gordonia</taxon>
    </lineage>
</organism>
<dbReference type="GO" id="GO:0006508">
    <property type="term" value="P:proteolysis"/>
    <property type="evidence" value="ECO:0007669"/>
    <property type="project" value="InterPro"/>
</dbReference>
<dbReference type="Gene3D" id="2.40.10.10">
    <property type="entry name" value="Trypsin-like serine proteases"/>
    <property type="match status" value="2"/>
</dbReference>
<gene>
    <name evidence="2" type="ORF">C6V83_17400</name>
</gene>
<dbReference type="SUPFAM" id="SSF50494">
    <property type="entry name" value="Trypsin-like serine proteases"/>
    <property type="match status" value="1"/>
</dbReference>
<dbReference type="Proteomes" id="UP000239814">
    <property type="component" value="Chromosome"/>
</dbReference>
<dbReference type="OrthoDB" id="4536940at2"/>
<evidence type="ECO:0000313" key="2">
    <source>
        <dbReference type="EMBL" id="AVM01770.1"/>
    </source>
</evidence>
<feature type="domain" description="Peptidase S1" evidence="1">
    <location>
        <begin position="55"/>
        <end position="176"/>
    </location>
</feature>
<evidence type="ECO:0000259" key="1">
    <source>
        <dbReference type="Pfam" id="PF00089"/>
    </source>
</evidence>
<dbReference type="InterPro" id="IPR043504">
    <property type="entry name" value="Peptidase_S1_PA_chymotrypsin"/>
</dbReference>